<reference evidence="1 2" key="1">
    <citation type="journal article" date="2017" name="Front. Microbiol.">
        <title>Labilibaculum manganireducens gen. nov., sp. nov. and Labilibaculum filiforme sp. nov., Novel Bacteroidetes Isolated from Subsurface Sediments of the Baltic Sea.</title>
        <authorList>
            <person name="Vandieken V."/>
            <person name="Marshall I.P."/>
            <person name="Niemann H."/>
            <person name="Engelen B."/>
            <person name="Cypionka H."/>
        </authorList>
    </citation>
    <scope>NUCLEOTIDE SEQUENCE [LARGE SCALE GENOMIC DNA]</scope>
    <source>
        <strain evidence="1 2">59.16B</strain>
    </source>
</reference>
<protein>
    <submittedName>
        <fullName evidence="1">Uncharacterized protein</fullName>
    </submittedName>
</protein>
<sequence length="76" mass="8767">MTKCSFLSFFQAKEPLLYALLVPRGCKEKKEIIWKGLKKQAVKNVVSWIKPQSLHVSMEKQSHTILFIVRGVIIHS</sequence>
<gene>
    <name evidence="1" type="ORF">BZG02_20435</name>
</gene>
<evidence type="ECO:0000313" key="1">
    <source>
        <dbReference type="EMBL" id="PKQ60179.1"/>
    </source>
</evidence>
<name>A0A2N3HQ54_9BACT</name>
<accession>A0A2N3HQ54</accession>
<dbReference type="AlphaFoldDB" id="A0A2N3HQ54"/>
<comment type="caution">
    <text evidence="1">The sequence shown here is derived from an EMBL/GenBank/DDBJ whole genome shotgun (WGS) entry which is preliminary data.</text>
</comment>
<dbReference type="Proteomes" id="UP000233535">
    <property type="component" value="Unassembled WGS sequence"/>
</dbReference>
<organism evidence="1 2">
    <name type="scientific">Labilibaculum filiforme</name>
    <dbReference type="NCBI Taxonomy" id="1940526"/>
    <lineage>
        <taxon>Bacteria</taxon>
        <taxon>Pseudomonadati</taxon>
        <taxon>Bacteroidota</taxon>
        <taxon>Bacteroidia</taxon>
        <taxon>Marinilabiliales</taxon>
        <taxon>Marinifilaceae</taxon>
        <taxon>Labilibaculum</taxon>
    </lineage>
</organism>
<keyword evidence="2" id="KW-1185">Reference proteome</keyword>
<evidence type="ECO:0000313" key="2">
    <source>
        <dbReference type="Proteomes" id="UP000233535"/>
    </source>
</evidence>
<proteinExistence type="predicted"/>
<dbReference type="EMBL" id="MVDD01000038">
    <property type="protein sequence ID" value="PKQ60179.1"/>
    <property type="molecule type" value="Genomic_DNA"/>
</dbReference>